<keyword evidence="9 25" id="KW-0732">Signal</keyword>
<dbReference type="SUPFAM" id="SSF54768">
    <property type="entry name" value="dsRNA-binding domain-like"/>
    <property type="match status" value="1"/>
</dbReference>
<evidence type="ECO:0000256" key="17">
    <source>
        <dbReference type="ARBA" id="ARBA00023204"/>
    </source>
</evidence>
<protein>
    <recommendedName>
        <fullName evidence="21">Pheromone-processing carboxypeptidase KEX1</fullName>
        <ecNumber evidence="19">3.4.16.6</ecNumber>
    </recommendedName>
    <alternativeName>
        <fullName evidence="22">Carboxypeptidase D</fullName>
    </alternativeName>
    <alternativeName>
        <fullName evidence="20">Pheromone-processing carboxypeptidase kex1</fullName>
    </alternativeName>
    <alternativeName>
        <fullName evidence="23">RAD52 homolog</fullName>
    </alternativeName>
</protein>
<dbReference type="PANTHER" id="PTHR12132">
    <property type="entry name" value="DNA REPAIR AND RECOMBINATION PROTEIN RAD52, RAD59"/>
    <property type="match status" value="1"/>
</dbReference>
<keyword evidence="12" id="KW-1133">Transmembrane helix</keyword>
<evidence type="ECO:0000256" key="11">
    <source>
        <dbReference type="ARBA" id="ARBA00022801"/>
    </source>
</evidence>
<dbReference type="Pfam" id="PF00450">
    <property type="entry name" value="Peptidase_S10"/>
    <property type="match status" value="1"/>
</dbReference>
<dbReference type="GO" id="GO:0045002">
    <property type="term" value="P:double-strand break repair via single-strand annealing"/>
    <property type="evidence" value="ECO:0007669"/>
    <property type="project" value="InterPro"/>
</dbReference>
<dbReference type="Pfam" id="PF04098">
    <property type="entry name" value="Rad52_Rad22"/>
    <property type="match status" value="1"/>
</dbReference>
<comment type="caution">
    <text evidence="26">The sequence shown here is derived from an EMBL/GenBank/DDBJ whole genome shotgun (WGS) entry which is preliminary data.</text>
</comment>
<feature type="compositionally biased region" description="Polar residues" evidence="24">
    <location>
        <begin position="948"/>
        <end position="969"/>
    </location>
</feature>
<evidence type="ECO:0000256" key="19">
    <source>
        <dbReference type="ARBA" id="ARBA00038895"/>
    </source>
</evidence>
<feature type="region of interest" description="Disordered" evidence="24">
    <location>
        <begin position="1065"/>
        <end position="1136"/>
    </location>
</feature>
<dbReference type="AlphaFoldDB" id="A0A9P4QRH7"/>
<evidence type="ECO:0000256" key="23">
    <source>
        <dbReference type="ARBA" id="ARBA00077224"/>
    </source>
</evidence>
<feature type="chain" id="PRO_5040308220" description="Pheromone-processing carboxypeptidase KEX1" evidence="25">
    <location>
        <begin position="28"/>
        <end position="1136"/>
    </location>
</feature>
<dbReference type="Proteomes" id="UP000799444">
    <property type="component" value="Unassembled WGS sequence"/>
</dbReference>
<dbReference type="SUPFAM" id="SSF53474">
    <property type="entry name" value="alpha/beta-Hydrolases"/>
    <property type="match status" value="1"/>
</dbReference>
<evidence type="ECO:0000256" key="9">
    <source>
        <dbReference type="ARBA" id="ARBA00022729"/>
    </source>
</evidence>
<dbReference type="GO" id="GO:0006508">
    <property type="term" value="P:proteolysis"/>
    <property type="evidence" value="ECO:0007669"/>
    <property type="project" value="UniProtKB-KW"/>
</dbReference>
<dbReference type="InterPro" id="IPR029058">
    <property type="entry name" value="AB_hydrolase_fold"/>
</dbReference>
<organism evidence="26 27">
    <name type="scientific">Polyplosphaeria fusca</name>
    <dbReference type="NCBI Taxonomy" id="682080"/>
    <lineage>
        <taxon>Eukaryota</taxon>
        <taxon>Fungi</taxon>
        <taxon>Dikarya</taxon>
        <taxon>Ascomycota</taxon>
        <taxon>Pezizomycotina</taxon>
        <taxon>Dothideomycetes</taxon>
        <taxon>Pleosporomycetidae</taxon>
        <taxon>Pleosporales</taxon>
        <taxon>Tetraplosphaeriaceae</taxon>
        <taxon>Polyplosphaeria</taxon>
    </lineage>
</organism>
<dbReference type="PROSITE" id="PS00131">
    <property type="entry name" value="CARBOXYPEPT_SER_SER"/>
    <property type="match status" value="1"/>
</dbReference>
<evidence type="ECO:0000256" key="2">
    <source>
        <dbReference type="ARBA" id="ARBA00004393"/>
    </source>
</evidence>
<dbReference type="InterPro" id="IPR004585">
    <property type="entry name" value="DNA_recomb/repair_Rad52"/>
</dbReference>
<evidence type="ECO:0000256" key="24">
    <source>
        <dbReference type="SAM" id="MobiDB-lite"/>
    </source>
</evidence>
<evidence type="ECO:0000256" key="22">
    <source>
        <dbReference type="ARBA" id="ARBA00042717"/>
    </source>
</evidence>
<keyword evidence="11" id="KW-0378">Hydrolase</keyword>
<dbReference type="Gene3D" id="3.30.390.80">
    <property type="entry name" value="DNA repair protein Rad52/59/22"/>
    <property type="match status" value="1"/>
</dbReference>
<evidence type="ECO:0000256" key="16">
    <source>
        <dbReference type="ARBA" id="ARBA00023180"/>
    </source>
</evidence>
<keyword evidence="6" id="KW-0645">Protease</keyword>
<keyword evidence="16" id="KW-0325">Glycoprotein</keyword>
<keyword evidence="13" id="KW-0333">Golgi apparatus</keyword>
<reference evidence="26" key="1">
    <citation type="journal article" date="2020" name="Stud. Mycol.">
        <title>101 Dothideomycetes genomes: a test case for predicting lifestyles and emergence of pathogens.</title>
        <authorList>
            <person name="Haridas S."/>
            <person name="Albert R."/>
            <person name="Binder M."/>
            <person name="Bloem J."/>
            <person name="Labutti K."/>
            <person name="Salamov A."/>
            <person name="Andreopoulos B."/>
            <person name="Baker S."/>
            <person name="Barry K."/>
            <person name="Bills G."/>
            <person name="Bluhm B."/>
            <person name="Cannon C."/>
            <person name="Castanera R."/>
            <person name="Culley D."/>
            <person name="Daum C."/>
            <person name="Ezra D."/>
            <person name="Gonzalez J."/>
            <person name="Henrissat B."/>
            <person name="Kuo A."/>
            <person name="Liang C."/>
            <person name="Lipzen A."/>
            <person name="Lutzoni F."/>
            <person name="Magnuson J."/>
            <person name="Mondo S."/>
            <person name="Nolan M."/>
            <person name="Ohm R."/>
            <person name="Pangilinan J."/>
            <person name="Park H.-J."/>
            <person name="Ramirez L."/>
            <person name="Alfaro M."/>
            <person name="Sun H."/>
            <person name="Tritt A."/>
            <person name="Yoshinaga Y."/>
            <person name="Zwiers L.-H."/>
            <person name="Turgeon B."/>
            <person name="Goodwin S."/>
            <person name="Spatafora J."/>
            <person name="Crous P."/>
            <person name="Grigoriev I."/>
        </authorList>
    </citation>
    <scope>NUCLEOTIDE SEQUENCE</scope>
    <source>
        <strain evidence="26">CBS 125425</strain>
    </source>
</reference>
<feature type="compositionally biased region" description="Basic and acidic residues" evidence="24">
    <location>
        <begin position="915"/>
        <end position="924"/>
    </location>
</feature>
<proteinExistence type="inferred from homology"/>
<sequence>MAIFSRWRSALACGLLATLSWAPSVSADKTAADYYVHELPGAPQPLLKMHAGHIEVNPEDNGNLFFWHYQNRHIANRQRTVIWLNGGPGCSSMDGAMMEIGPYRVREGGNLEYNNGSWDEFANILFVDQPVGTGFSYVNTDSYLHELDQMKDNFMVFLEKWFALFPEYEHDDIYIAGESYAGQHIPYIAKGILEHNKDSNKRPWNLKGLLIGNGWISPVEQYLSYLPFAYKENLLVSGTDSAKRVEAQQAICIEKLNNGAADHVDTPECEAIMVSILDETKDKKLGRMNECVNMYDIRLRDDNSCGMNWPPDLATVTPYLHRQDVIKAIHINSDKKTGWTECNGAVSANFRARNSVPAIKFLPDILAEIPVILFSGDRDLICNHMGTESMIDSMTWNGGKGFETSPGVWAPRRDWTFEGEAAGTYQEARNLTYIVFYNSSHMVPFDYPRRTRDMLDRFMGVNIDAIGGDPSDSRIDGEKGPVVSVGGHPNSTKAEEDKTKELKEAEWKAYYRSGEVALVVVIIVAGLWGWLVWRDRRRRAGYAGVSGEEGRESLIAGMGLDNFRRREHRQRDVEAADFDERELDDLDDAQKPLNGHNEKDRHPQNDSTFSLGGASSDGEASGSDNARRREKSNNTPCSPRRDRAIMPAPGDQYGGDKIKNPFEEPKVSGFTAQEIATLQSRLNKQLGPEYISSRQGQGGGKVAYLEGNKAIALANEVFGFNGWSSSLGQVQVDYVDENPQNGRINLGLSINVKITLKGGTYHEDIGYGTAENQKSKGAAFEKAKKEAATDGLKRALRTFGNVLGNCLYDKEYLKKVNAMKVKPTKFDENNLYRHPDYAPRIKEAVGIKEEPRRTPMRNHHISRGTTEQSVISSNPDFEDEFGGDQGDLFDGVEICHGEEFTMESLTDETAPKQLEGPKGHHPKDVTNGNNQGSNAGAARQPLPRVQSMPATHPQNGIPQQHQQPNQGSTKPAPPNSRALQTPNGPPNASRPDANRPRGPPATVDVHAIPPKPQSIPNAQPQQIQTPSDSRTTTPAPPLPQPNRAPIGFVTSRAADLMNADSKQALPAFNPHADSPVPMDKRTPGLDHTRSKKIMRQEIQQPTPAPAPANARPGPRNFVNPQNEAVSWVSRGRRSRM</sequence>
<evidence type="ECO:0000256" key="3">
    <source>
        <dbReference type="ARBA" id="ARBA00006638"/>
    </source>
</evidence>
<dbReference type="GO" id="GO:0006915">
    <property type="term" value="P:apoptotic process"/>
    <property type="evidence" value="ECO:0007669"/>
    <property type="project" value="UniProtKB-KW"/>
</dbReference>
<dbReference type="FunFam" id="3.40.50.1820:FF:000121">
    <property type="entry name" value="Carboxypeptidase D"/>
    <property type="match status" value="1"/>
</dbReference>
<keyword evidence="10" id="KW-0227">DNA damage</keyword>
<gene>
    <name evidence="26" type="ORF">EJ04DRAFT_554083</name>
</gene>
<feature type="compositionally biased region" description="Low complexity" evidence="24">
    <location>
        <begin position="927"/>
        <end position="938"/>
    </location>
</feature>
<dbReference type="InterPro" id="IPR007232">
    <property type="entry name" value="Rad52_Rad59_Rad22"/>
</dbReference>
<accession>A0A9P4QRH7</accession>
<keyword evidence="7" id="KW-0812">Transmembrane</keyword>
<evidence type="ECO:0000256" key="8">
    <source>
        <dbReference type="ARBA" id="ARBA00022703"/>
    </source>
</evidence>
<feature type="region of interest" description="Disordered" evidence="24">
    <location>
        <begin position="911"/>
        <end position="1046"/>
    </location>
</feature>
<evidence type="ECO:0000256" key="7">
    <source>
        <dbReference type="ARBA" id="ARBA00022692"/>
    </source>
</evidence>
<dbReference type="GO" id="GO:0005794">
    <property type="term" value="C:Golgi apparatus"/>
    <property type="evidence" value="ECO:0007669"/>
    <property type="project" value="UniProtKB-SubCell"/>
</dbReference>
<feature type="compositionally biased region" description="Acidic residues" evidence="24">
    <location>
        <begin position="575"/>
        <end position="587"/>
    </location>
</feature>
<evidence type="ECO:0000256" key="4">
    <source>
        <dbReference type="ARBA" id="ARBA00009431"/>
    </source>
</evidence>
<dbReference type="GO" id="GO:0006312">
    <property type="term" value="P:mitotic recombination"/>
    <property type="evidence" value="ECO:0007669"/>
    <property type="project" value="TreeGrafter"/>
</dbReference>
<feature type="compositionally biased region" description="Basic and acidic residues" evidence="24">
    <location>
        <begin position="1078"/>
        <end position="1088"/>
    </location>
</feature>
<comment type="similarity">
    <text evidence="3">Belongs to the RAD52 family.</text>
</comment>
<evidence type="ECO:0000256" key="20">
    <source>
        <dbReference type="ARBA" id="ARBA00040403"/>
    </source>
</evidence>
<feature type="compositionally biased region" description="Polar residues" evidence="24">
    <location>
        <begin position="1014"/>
        <end position="1029"/>
    </location>
</feature>
<evidence type="ECO:0000256" key="25">
    <source>
        <dbReference type="SAM" id="SignalP"/>
    </source>
</evidence>
<comment type="similarity">
    <text evidence="4">Belongs to the peptidase S10 family.</text>
</comment>
<dbReference type="InterPro" id="IPR041247">
    <property type="entry name" value="Rad52_fam"/>
</dbReference>
<dbReference type="GO" id="GO:0005634">
    <property type="term" value="C:nucleus"/>
    <property type="evidence" value="ECO:0007669"/>
    <property type="project" value="InterPro"/>
</dbReference>
<dbReference type="GO" id="GO:0003697">
    <property type="term" value="F:single-stranded DNA binding"/>
    <property type="evidence" value="ECO:0007669"/>
    <property type="project" value="UniProtKB-ARBA"/>
</dbReference>
<dbReference type="EC" id="3.4.16.6" evidence="19"/>
<evidence type="ECO:0000256" key="6">
    <source>
        <dbReference type="ARBA" id="ARBA00022670"/>
    </source>
</evidence>
<evidence type="ECO:0000256" key="5">
    <source>
        <dbReference type="ARBA" id="ARBA00022645"/>
    </source>
</evidence>
<keyword evidence="8" id="KW-0053">Apoptosis</keyword>
<evidence type="ECO:0000256" key="18">
    <source>
        <dbReference type="ARBA" id="ARBA00037042"/>
    </source>
</evidence>
<feature type="signal peptide" evidence="25">
    <location>
        <begin position="1"/>
        <end position="27"/>
    </location>
</feature>
<dbReference type="PRINTS" id="PR00724">
    <property type="entry name" value="CRBOXYPTASEC"/>
</dbReference>
<keyword evidence="15" id="KW-0233">DNA recombination</keyword>
<dbReference type="InterPro" id="IPR018202">
    <property type="entry name" value="Ser_caboxypep_ser_AS"/>
</dbReference>
<evidence type="ECO:0000256" key="14">
    <source>
        <dbReference type="ARBA" id="ARBA00023136"/>
    </source>
</evidence>
<dbReference type="GO" id="GO:0000730">
    <property type="term" value="P:DNA recombinase assembly"/>
    <property type="evidence" value="ECO:0007669"/>
    <property type="project" value="InterPro"/>
</dbReference>
<dbReference type="OrthoDB" id="443318at2759"/>
<evidence type="ECO:0000313" key="27">
    <source>
        <dbReference type="Proteomes" id="UP000799444"/>
    </source>
</evidence>
<keyword evidence="17" id="KW-0234">DNA repair</keyword>
<dbReference type="InterPro" id="IPR042525">
    <property type="entry name" value="Rad52_Rad59_Rad22_sf"/>
</dbReference>
<feature type="compositionally biased region" description="Low complexity" evidence="24">
    <location>
        <begin position="612"/>
        <end position="624"/>
    </location>
</feature>
<keyword evidence="5" id="KW-0121">Carboxypeptidase</keyword>
<dbReference type="Gene3D" id="3.40.50.1820">
    <property type="entry name" value="alpha/beta hydrolase"/>
    <property type="match status" value="1"/>
</dbReference>
<comment type="function">
    <text evidence="18">Protease with a carboxypeptidase B-like function involved in the C-terminal processing of the lysine and arginine residues from protein precursors. Promotes cell fusion and is involved in the programmed cell death.</text>
</comment>
<dbReference type="InterPro" id="IPR001563">
    <property type="entry name" value="Peptidase_S10"/>
</dbReference>
<feature type="region of interest" description="Disordered" evidence="24">
    <location>
        <begin position="469"/>
        <end position="496"/>
    </location>
</feature>
<evidence type="ECO:0000256" key="21">
    <source>
        <dbReference type="ARBA" id="ARBA00040628"/>
    </source>
</evidence>
<evidence type="ECO:0000256" key="12">
    <source>
        <dbReference type="ARBA" id="ARBA00022989"/>
    </source>
</evidence>
<evidence type="ECO:0000313" key="26">
    <source>
        <dbReference type="EMBL" id="KAF2732452.1"/>
    </source>
</evidence>
<comment type="catalytic activity">
    <reaction evidence="1">
        <text>Preferential release of a C-terminal arginine or lysine residue.</text>
        <dbReference type="EC" id="3.4.16.6"/>
    </reaction>
</comment>
<keyword evidence="14" id="KW-0472">Membrane</keyword>
<dbReference type="FunFam" id="3.30.390.80:FF:000001">
    <property type="entry name" value="DNA repair protein RAD52 homolog"/>
    <property type="match status" value="1"/>
</dbReference>
<keyword evidence="27" id="KW-1185">Reference proteome</keyword>
<comment type="subcellular location">
    <subcellularLocation>
        <location evidence="2">Golgi apparatus</location>
        <location evidence="2">trans-Golgi network membrane</location>
        <topology evidence="2">Single-pass type I membrane protein</topology>
    </subcellularLocation>
</comment>
<evidence type="ECO:0000256" key="10">
    <source>
        <dbReference type="ARBA" id="ARBA00022763"/>
    </source>
</evidence>
<evidence type="ECO:0000256" key="15">
    <source>
        <dbReference type="ARBA" id="ARBA00023172"/>
    </source>
</evidence>
<feature type="compositionally biased region" description="Low complexity" evidence="24">
    <location>
        <begin position="1107"/>
        <end position="1116"/>
    </location>
</feature>
<dbReference type="PANTHER" id="PTHR12132:SF1">
    <property type="entry name" value="DNA REPAIR PROTEIN RAD52 HOMOLOG"/>
    <property type="match status" value="1"/>
</dbReference>
<dbReference type="GO" id="GO:0004185">
    <property type="term" value="F:serine-type carboxypeptidase activity"/>
    <property type="evidence" value="ECO:0007669"/>
    <property type="project" value="UniProtKB-EC"/>
</dbReference>
<evidence type="ECO:0000256" key="1">
    <source>
        <dbReference type="ARBA" id="ARBA00001003"/>
    </source>
</evidence>
<evidence type="ECO:0000256" key="13">
    <source>
        <dbReference type="ARBA" id="ARBA00023034"/>
    </source>
</evidence>
<dbReference type="NCBIfam" id="TIGR00607">
    <property type="entry name" value="rad52"/>
    <property type="match status" value="1"/>
</dbReference>
<feature type="region of interest" description="Disordered" evidence="24">
    <location>
        <begin position="568"/>
        <end position="655"/>
    </location>
</feature>
<dbReference type="EMBL" id="ML996177">
    <property type="protein sequence ID" value="KAF2732452.1"/>
    <property type="molecule type" value="Genomic_DNA"/>
</dbReference>
<name>A0A9P4QRH7_9PLEO</name>